<keyword evidence="4" id="KW-0378">Hydrolase</keyword>
<evidence type="ECO:0000256" key="11">
    <source>
        <dbReference type="ARBA" id="ARBA00079123"/>
    </source>
</evidence>
<evidence type="ECO:0000256" key="12">
    <source>
        <dbReference type="SAM" id="MobiDB-lite"/>
    </source>
</evidence>
<accession>A0A1I1AAD7</accession>
<dbReference type="EMBL" id="FOKA01000016">
    <property type="protein sequence ID" value="SFB34961.1"/>
    <property type="molecule type" value="Genomic_DNA"/>
</dbReference>
<dbReference type="PROSITE" id="PS51746">
    <property type="entry name" value="PPM_2"/>
    <property type="match status" value="1"/>
</dbReference>
<feature type="domain" description="PPM-type phosphatase" evidence="14">
    <location>
        <begin position="6"/>
        <end position="239"/>
    </location>
</feature>
<evidence type="ECO:0000256" key="1">
    <source>
        <dbReference type="ARBA" id="ARBA00001936"/>
    </source>
</evidence>
<dbReference type="InterPro" id="IPR015655">
    <property type="entry name" value="PP2C"/>
</dbReference>
<dbReference type="Gene3D" id="3.60.40.10">
    <property type="entry name" value="PPM-type phosphatase domain"/>
    <property type="match status" value="1"/>
</dbReference>
<dbReference type="FunFam" id="3.60.40.10:FF:000002">
    <property type="entry name" value="Serine/threonine phosphatase stp"/>
    <property type="match status" value="1"/>
</dbReference>
<evidence type="ECO:0000256" key="3">
    <source>
        <dbReference type="ARBA" id="ARBA00022723"/>
    </source>
</evidence>
<feature type="compositionally biased region" description="Low complexity" evidence="12">
    <location>
        <begin position="455"/>
        <end position="465"/>
    </location>
</feature>
<keyword evidence="13" id="KW-0812">Transmembrane</keyword>
<dbReference type="Proteomes" id="UP000199012">
    <property type="component" value="Unassembled WGS sequence"/>
</dbReference>
<protein>
    <recommendedName>
        <fullName evidence="9">Serine/threonine protein phosphatase PstP</fullName>
        <ecNumber evidence="2">3.1.3.16</ecNumber>
    </recommendedName>
    <alternativeName>
        <fullName evidence="11">Mycobacterial Ser/Thr phosphatase</fullName>
    </alternativeName>
    <alternativeName>
        <fullName evidence="10">PP2C-family Ser/Thr phosphatase</fullName>
    </alternativeName>
</protein>
<evidence type="ECO:0000256" key="10">
    <source>
        <dbReference type="ARBA" id="ARBA00077741"/>
    </source>
</evidence>
<dbReference type="OrthoDB" id="9801841at2"/>
<dbReference type="GO" id="GO:0046872">
    <property type="term" value="F:metal ion binding"/>
    <property type="evidence" value="ECO:0007669"/>
    <property type="project" value="UniProtKB-KW"/>
</dbReference>
<dbReference type="SMART" id="SM00332">
    <property type="entry name" value="PP2Cc"/>
    <property type="match status" value="1"/>
</dbReference>
<evidence type="ECO:0000256" key="6">
    <source>
        <dbReference type="ARBA" id="ARBA00023211"/>
    </source>
</evidence>
<evidence type="ECO:0000256" key="4">
    <source>
        <dbReference type="ARBA" id="ARBA00022801"/>
    </source>
</evidence>
<dbReference type="InterPro" id="IPR036457">
    <property type="entry name" value="PPM-type-like_dom_sf"/>
</dbReference>
<dbReference type="AlphaFoldDB" id="A0A1I1AAD7"/>
<comment type="catalytic activity">
    <reaction evidence="8">
        <text>O-phospho-L-threonyl-[protein] + H2O = L-threonyl-[protein] + phosphate</text>
        <dbReference type="Rhea" id="RHEA:47004"/>
        <dbReference type="Rhea" id="RHEA-COMP:11060"/>
        <dbReference type="Rhea" id="RHEA-COMP:11605"/>
        <dbReference type="ChEBI" id="CHEBI:15377"/>
        <dbReference type="ChEBI" id="CHEBI:30013"/>
        <dbReference type="ChEBI" id="CHEBI:43474"/>
        <dbReference type="ChEBI" id="CHEBI:61977"/>
        <dbReference type="EC" id="3.1.3.16"/>
    </reaction>
</comment>
<dbReference type="STRING" id="988821.SAMN05421867_11663"/>
<dbReference type="RefSeq" id="WP_090034296.1">
    <property type="nucleotide sequence ID" value="NZ_BONM01000032.1"/>
</dbReference>
<evidence type="ECO:0000256" key="2">
    <source>
        <dbReference type="ARBA" id="ARBA00013081"/>
    </source>
</evidence>
<evidence type="ECO:0000259" key="14">
    <source>
        <dbReference type="PROSITE" id="PS51746"/>
    </source>
</evidence>
<gene>
    <name evidence="15" type="ORF">SAMN05421867_11663</name>
</gene>
<evidence type="ECO:0000256" key="9">
    <source>
        <dbReference type="ARBA" id="ARBA00071184"/>
    </source>
</evidence>
<dbReference type="Pfam" id="PF13672">
    <property type="entry name" value="PP2C_2"/>
    <property type="match status" value="1"/>
</dbReference>
<evidence type="ECO:0000256" key="7">
    <source>
        <dbReference type="ARBA" id="ARBA00047761"/>
    </source>
</evidence>
<name>A0A1I1AAD7_9CELL</name>
<keyword evidence="5" id="KW-0904">Protein phosphatase</keyword>
<dbReference type="InterPro" id="IPR001932">
    <property type="entry name" value="PPM-type_phosphatase-like_dom"/>
</dbReference>
<dbReference type="EC" id="3.1.3.16" evidence="2"/>
<dbReference type="CDD" id="cd00143">
    <property type="entry name" value="PP2Cc"/>
    <property type="match status" value="1"/>
</dbReference>
<evidence type="ECO:0000256" key="13">
    <source>
        <dbReference type="SAM" id="Phobius"/>
    </source>
</evidence>
<proteinExistence type="predicted"/>
<evidence type="ECO:0000313" key="15">
    <source>
        <dbReference type="EMBL" id="SFB34961.1"/>
    </source>
</evidence>
<keyword evidence="16" id="KW-1185">Reference proteome</keyword>
<keyword evidence="13" id="KW-0472">Membrane</keyword>
<feature type="region of interest" description="Disordered" evidence="12">
    <location>
        <begin position="415"/>
        <end position="465"/>
    </location>
</feature>
<dbReference type="SMART" id="SM00331">
    <property type="entry name" value="PP2C_SIG"/>
    <property type="match status" value="1"/>
</dbReference>
<dbReference type="GO" id="GO:0004722">
    <property type="term" value="F:protein serine/threonine phosphatase activity"/>
    <property type="evidence" value="ECO:0007669"/>
    <property type="project" value="UniProtKB-EC"/>
</dbReference>
<dbReference type="PANTHER" id="PTHR47992">
    <property type="entry name" value="PROTEIN PHOSPHATASE"/>
    <property type="match status" value="1"/>
</dbReference>
<reference evidence="15 16" key="1">
    <citation type="submission" date="2016-10" db="EMBL/GenBank/DDBJ databases">
        <authorList>
            <person name="de Groot N.N."/>
        </authorList>
    </citation>
    <scope>NUCLEOTIDE SEQUENCE [LARGE SCALE GENOMIC DNA]</scope>
    <source>
        <strain evidence="15 16">CGMCC 4.6945</strain>
    </source>
</reference>
<keyword evidence="3" id="KW-0479">Metal-binding</keyword>
<feature type="transmembrane region" description="Helical" evidence="13">
    <location>
        <begin position="322"/>
        <end position="341"/>
    </location>
</feature>
<evidence type="ECO:0000313" key="16">
    <source>
        <dbReference type="Proteomes" id="UP000199012"/>
    </source>
</evidence>
<keyword evidence="6" id="KW-0464">Manganese</keyword>
<dbReference type="SUPFAM" id="SSF81606">
    <property type="entry name" value="PP2C-like"/>
    <property type="match status" value="1"/>
</dbReference>
<sequence length="465" mass="47549">MAVALRYAARSDVGLVRANNQDSAYAGPHLLVVADGMGGHAGGDVASSVAVAALVPLDDEAHGPDDALHELEDALEVAREEIIARSDADPTLAGMGTTVTAILRTGNKLAMLHLGDSRGYLLRGGVLTQVTADHTYVQHLVDTGRITAEEAETHPQRSVVMRVLGDFDADTTPDLSVREARPGDRWLLCSDGLSGFVSAETMAETLATVPDVEECADRLVQLALRAGGGDNVTVVVADVVDLDALPDGAAPSQRSAVVGAAATTRHSPTSAAASPAARAAALAHEVAIARAAGGGAAGAAGATRAGDDEDEAPRRRRWRGPLLAVVLVLLVAGGLAGAYAWTQTQYFVGASDGRVAVFRGLPDDLGPLRLSSVVERSSVQVEDLPVYQREQLEDTIAAASLAAARGVVDNLEEQVAQDEARQRALSPSPSPSPSASATATPEPVPGAGGEPLPTPGADGTTTGGP</sequence>
<evidence type="ECO:0000256" key="5">
    <source>
        <dbReference type="ARBA" id="ARBA00022912"/>
    </source>
</evidence>
<comment type="catalytic activity">
    <reaction evidence="7">
        <text>O-phospho-L-seryl-[protein] + H2O = L-seryl-[protein] + phosphate</text>
        <dbReference type="Rhea" id="RHEA:20629"/>
        <dbReference type="Rhea" id="RHEA-COMP:9863"/>
        <dbReference type="Rhea" id="RHEA-COMP:11604"/>
        <dbReference type="ChEBI" id="CHEBI:15377"/>
        <dbReference type="ChEBI" id="CHEBI:29999"/>
        <dbReference type="ChEBI" id="CHEBI:43474"/>
        <dbReference type="ChEBI" id="CHEBI:83421"/>
        <dbReference type="EC" id="3.1.3.16"/>
    </reaction>
</comment>
<comment type="cofactor">
    <cofactor evidence="1">
        <name>Mn(2+)</name>
        <dbReference type="ChEBI" id="CHEBI:29035"/>
    </cofactor>
</comment>
<keyword evidence="13" id="KW-1133">Transmembrane helix</keyword>
<organism evidence="15 16">
    <name type="scientific">Cellulomonas marina</name>
    <dbReference type="NCBI Taxonomy" id="988821"/>
    <lineage>
        <taxon>Bacteria</taxon>
        <taxon>Bacillati</taxon>
        <taxon>Actinomycetota</taxon>
        <taxon>Actinomycetes</taxon>
        <taxon>Micrococcales</taxon>
        <taxon>Cellulomonadaceae</taxon>
        <taxon>Cellulomonas</taxon>
    </lineage>
</organism>
<evidence type="ECO:0000256" key="8">
    <source>
        <dbReference type="ARBA" id="ARBA00048336"/>
    </source>
</evidence>